<accession>A0A150HGT0</accession>
<feature type="transmembrane region" description="Helical" evidence="2">
    <location>
        <begin position="71"/>
        <end position="92"/>
    </location>
</feature>
<feature type="transmembrane region" description="Helical" evidence="2">
    <location>
        <begin position="98"/>
        <end position="118"/>
    </location>
</feature>
<dbReference type="NCBIfam" id="TIGR00350">
    <property type="entry name" value="lytR_cpsA_psr"/>
    <property type="match status" value="1"/>
</dbReference>
<gene>
    <name evidence="4" type="primary">brpA</name>
    <name evidence="4" type="ORF">Mlaev_00596</name>
</gene>
<name>A0A150HGT0_9MICO</name>
<dbReference type="EMBL" id="LRAD01000019">
    <property type="protein sequence ID" value="KXZ61337.1"/>
    <property type="molecule type" value="Genomic_DNA"/>
</dbReference>
<dbReference type="Proteomes" id="UP000075357">
    <property type="component" value="Unassembled WGS sequence"/>
</dbReference>
<keyword evidence="5" id="KW-1185">Reference proteome</keyword>
<proteinExistence type="inferred from homology"/>
<sequence>MSTAAPPRSPRTAAEPVIVGEQPMRRPDTRSPRVMTRRAWWLLALNFLVPGSAQVLAGSRRLGRVGLTATLIMWVGVVVAAVAALVWPTLLFTLGTNAAALLAVQLVLLAYAVLWVVLTIDTLRLIRLVNLRPGARPLAATLAIVGLIVGSGGAVYAAQQLLAPAREAIASIFTNNAPPVPPSNGYYNFLLLGADSGLGRDSMRFDSISVVSVNAETGAVHITGIPRDLAYAPFADGPMHDRYPDGFEGHPSSTCGWGPGINQLMNAVEICQPDEGKDIYPDAAANSSTPAVEATKDAAEGILGIQIPYYVFVDMKGFADIVDALGGVDITVQERLPKGGGPTYEGEPAEDWAIGWIEAGPQHMDGDTAQWYARSRYTTSDWDRMRRQRELQQAILAQANPANVLSRFQAVAAAGSDLVKTDIPDSMLGFLVQLGVKAKGQPVQTVELTPEGAGIDTDNPTPDQYAHVRDLIQQALYPPSPSPTSGG</sequence>
<comment type="similarity">
    <text evidence="1">Belongs to the LytR/CpsA/Psr (LCP) family.</text>
</comment>
<dbReference type="Gene3D" id="3.40.630.190">
    <property type="entry name" value="LCP protein"/>
    <property type="match status" value="1"/>
</dbReference>
<evidence type="ECO:0000256" key="2">
    <source>
        <dbReference type="SAM" id="Phobius"/>
    </source>
</evidence>
<reference evidence="4 5" key="1">
    <citation type="submission" date="2016-01" db="EMBL/GenBank/DDBJ databases">
        <title>Draft genome sequences of Microbacterium laevaniformans LCDC 91-0039 and the type strain of Microbacterium hominis LCDC 84-209.</title>
        <authorList>
            <person name="Bernier A.-M."/>
            <person name="Bernard K."/>
        </authorList>
    </citation>
    <scope>NUCLEOTIDE SEQUENCE [LARGE SCALE GENOMIC DNA]</scope>
    <source>
        <strain evidence="4 5">LCDC 91-0039</strain>
    </source>
</reference>
<keyword evidence="2" id="KW-0812">Transmembrane</keyword>
<dbReference type="InterPro" id="IPR050922">
    <property type="entry name" value="LytR/CpsA/Psr_CW_biosynth"/>
</dbReference>
<protein>
    <submittedName>
        <fullName evidence="4">Biofilm regulatory protein A</fullName>
    </submittedName>
</protein>
<dbReference type="PANTHER" id="PTHR33392">
    <property type="entry name" value="POLYISOPRENYL-TEICHOIC ACID--PEPTIDOGLYCAN TEICHOIC ACID TRANSFERASE TAGU"/>
    <property type="match status" value="1"/>
</dbReference>
<dbReference type="PANTHER" id="PTHR33392:SF6">
    <property type="entry name" value="POLYISOPRENYL-TEICHOIC ACID--PEPTIDOGLYCAN TEICHOIC ACID TRANSFERASE TAGU"/>
    <property type="match status" value="1"/>
</dbReference>
<keyword evidence="2" id="KW-1133">Transmembrane helix</keyword>
<evidence type="ECO:0000313" key="5">
    <source>
        <dbReference type="Proteomes" id="UP000075357"/>
    </source>
</evidence>
<comment type="caution">
    <text evidence="4">The sequence shown here is derived from an EMBL/GenBank/DDBJ whole genome shotgun (WGS) entry which is preliminary data.</text>
</comment>
<feature type="domain" description="Cell envelope-related transcriptional attenuator" evidence="3">
    <location>
        <begin position="205"/>
        <end position="399"/>
    </location>
</feature>
<dbReference type="InterPro" id="IPR004474">
    <property type="entry name" value="LytR_CpsA_psr"/>
</dbReference>
<dbReference type="STRING" id="36807.Mlaev_00596"/>
<dbReference type="Pfam" id="PF03816">
    <property type="entry name" value="LytR_cpsA_psr"/>
    <property type="match status" value="1"/>
</dbReference>
<dbReference type="AlphaFoldDB" id="A0A150HGT0"/>
<keyword evidence="2" id="KW-0472">Membrane</keyword>
<feature type="transmembrane region" description="Helical" evidence="2">
    <location>
        <begin position="39"/>
        <end position="59"/>
    </location>
</feature>
<evidence type="ECO:0000259" key="3">
    <source>
        <dbReference type="Pfam" id="PF03816"/>
    </source>
</evidence>
<feature type="transmembrane region" description="Helical" evidence="2">
    <location>
        <begin position="138"/>
        <end position="158"/>
    </location>
</feature>
<dbReference type="RefSeq" id="WP_061681806.1">
    <property type="nucleotide sequence ID" value="NZ_LRAD01000019.1"/>
</dbReference>
<organism evidence="4 5">
    <name type="scientific">Microbacterium laevaniformans</name>
    <dbReference type="NCBI Taxonomy" id="36807"/>
    <lineage>
        <taxon>Bacteria</taxon>
        <taxon>Bacillati</taxon>
        <taxon>Actinomycetota</taxon>
        <taxon>Actinomycetes</taxon>
        <taxon>Micrococcales</taxon>
        <taxon>Microbacteriaceae</taxon>
        <taxon>Microbacterium</taxon>
    </lineage>
</organism>
<dbReference type="PATRIC" id="fig|36807.3.peg.618"/>
<evidence type="ECO:0000256" key="1">
    <source>
        <dbReference type="ARBA" id="ARBA00006068"/>
    </source>
</evidence>
<evidence type="ECO:0000313" key="4">
    <source>
        <dbReference type="EMBL" id="KXZ61337.1"/>
    </source>
</evidence>